<feature type="domain" description="Major facilitator superfamily (MFS) profile" evidence="7">
    <location>
        <begin position="26"/>
        <end position="400"/>
    </location>
</feature>
<dbReference type="Gene3D" id="1.20.1250.20">
    <property type="entry name" value="MFS general substrate transporter like domains"/>
    <property type="match status" value="1"/>
</dbReference>
<evidence type="ECO:0000256" key="6">
    <source>
        <dbReference type="SAM" id="Phobius"/>
    </source>
</evidence>
<keyword evidence="4 6" id="KW-1133">Transmembrane helix</keyword>
<keyword evidence="5 6" id="KW-0472">Membrane</keyword>
<proteinExistence type="predicted"/>
<dbReference type="CDD" id="cd17324">
    <property type="entry name" value="MFS_NepI_like"/>
    <property type="match status" value="1"/>
</dbReference>
<keyword evidence="2" id="KW-1003">Cell membrane</keyword>
<dbReference type="InterPro" id="IPR020846">
    <property type="entry name" value="MFS_dom"/>
</dbReference>
<dbReference type="PANTHER" id="PTHR43124:SF3">
    <property type="entry name" value="CHLORAMPHENICOL EFFLUX PUMP RV0191"/>
    <property type="match status" value="1"/>
</dbReference>
<evidence type="ECO:0000256" key="3">
    <source>
        <dbReference type="ARBA" id="ARBA00022692"/>
    </source>
</evidence>
<keyword evidence="9" id="KW-1185">Reference proteome</keyword>
<dbReference type="InterPro" id="IPR050189">
    <property type="entry name" value="MFS_Efflux_Transporters"/>
</dbReference>
<evidence type="ECO:0000256" key="4">
    <source>
        <dbReference type="ARBA" id="ARBA00022989"/>
    </source>
</evidence>
<feature type="transmembrane region" description="Helical" evidence="6">
    <location>
        <begin position="258"/>
        <end position="278"/>
    </location>
</feature>
<feature type="transmembrane region" description="Helical" evidence="6">
    <location>
        <begin position="311"/>
        <end position="335"/>
    </location>
</feature>
<dbReference type="EMBL" id="JANUGQ010000016">
    <property type="protein sequence ID" value="MCS0637818.1"/>
    <property type="molecule type" value="Genomic_DNA"/>
</dbReference>
<comment type="caution">
    <text evidence="8">The sequence shown here is derived from an EMBL/GenBank/DDBJ whole genome shotgun (WGS) entry which is preliminary data.</text>
</comment>
<name>A0ABT2CK78_9ACTN</name>
<evidence type="ECO:0000256" key="1">
    <source>
        <dbReference type="ARBA" id="ARBA00004651"/>
    </source>
</evidence>
<dbReference type="InterPro" id="IPR036259">
    <property type="entry name" value="MFS_trans_sf"/>
</dbReference>
<evidence type="ECO:0000256" key="2">
    <source>
        <dbReference type="ARBA" id="ARBA00022475"/>
    </source>
</evidence>
<dbReference type="InterPro" id="IPR011701">
    <property type="entry name" value="MFS"/>
</dbReference>
<feature type="transmembrane region" description="Helical" evidence="6">
    <location>
        <begin position="91"/>
        <end position="111"/>
    </location>
</feature>
<dbReference type="Proteomes" id="UP001431313">
    <property type="component" value="Unassembled WGS sequence"/>
</dbReference>
<evidence type="ECO:0000256" key="5">
    <source>
        <dbReference type="ARBA" id="ARBA00023136"/>
    </source>
</evidence>
<keyword evidence="3 6" id="KW-0812">Transmembrane</keyword>
<feature type="transmembrane region" description="Helical" evidence="6">
    <location>
        <begin position="150"/>
        <end position="169"/>
    </location>
</feature>
<evidence type="ECO:0000259" key="7">
    <source>
        <dbReference type="PROSITE" id="PS50850"/>
    </source>
</evidence>
<accession>A0ABT2CK78</accession>
<feature type="transmembrane region" description="Helical" evidence="6">
    <location>
        <begin position="222"/>
        <end position="246"/>
    </location>
</feature>
<dbReference type="Pfam" id="PF07690">
    <property type="entry name" value="MFS_1"/>
    <property type="match status" value="1"/>
</dbReference>
<evidence type="ECO:0000313" key="9">
    <source>
        <dbReference type="Proteomes" id="UP001431313"/>
    </source>
</evidence>
<feature type="transmembrane region" description="Helical" evidence="6">
    <location>
        <begin position="117"/>
        <end position="138"/>
    </location>
</feature>
<feature type="transmembrane region" description="Helical" evidence="6">
    <location>
        <begin position="24"/>
        <end position="43"/>
    </location>
</feature>
<dbReference type="PANTHER" id="PTHR43124">
    <property type="entry name" value="PURINE EFFLUX PUMP PBUE"/>
    <property type="match status" value="1"/>
</dbReference>
<feature type="transmembrane region" description="Helical" evidence="6">
    <location>
        <begin position="63"/>
        <end position="84"/>
    </location>
</feature>
<dbReference type="PROSITE" id="PS50850">
    <property type="entry name" value="MFS"/>
    <property type="match status" value="1"/>
</dbReference>
<sequence>MTAGPEPGKAHGARPVPASRRGGWAAVVPVALGSFVLVLSELLPVGALTAIGRDLSVSTGSTGLLVVAPGLAAAVAAPVLTVASGRLDRRWVLWALAGLTALADLLCAVAPNLPVMLAGRVLLGVALGGFWAVGAAVAPRLVAPGSAHRATALVMGGISVGTVASLPLAALAGGSTGWRTAFWAAGAMALVALAAQLRLLPPLPAGPVPAGRALAAALTGRAARTGLAATALVFLGHFAAYTYVAPYLERHAEYGSDAVAWTLLAYGIAGVGGTFLAGHTLGRSVPATVAGAAGALAASTALLPLCAGSPVAVTALTLLWGAAFGAVPLSLQTTLTRAVPTAPESGAAVFVTTVQLSLASGSLLGGLVADRRGVLACLVVGAVLSGLSVAVTAYAAGRRGGRATRGQQEQQTGV</sequence>
<evidence type="ECO:0000313" key="8">
    <source>
        <dbReference type="EMBL" id="MCS0637818.1"/>
    </source>
</evidence>
<organism evidence="8 9">
    <name type="scientific">Streptomyces pyxinae</name>
    <dbReference type="NCBI Taxonomy" id="2970734"/>
    <lineage>
        <taxon>Bacteria</taxon>
        <taxon>Bacillati</taxon>
        <taxon>Actinomycetota</taxon>
        <taxon>Actinomycetes</taxon>
        <taxon>Kitasatosporales</taxon>
        <taxon>Streptomycetaceae</taxon>
        <taxon>Streptomyces</taxon>
    </lineage>
</organism>
<gene>
    <name evidence="8" type="ORF">NX801_19540</name>
</gene>
<reference evidence="8" key="1">
    <citation type="submission" date="2022-08" db="EMBL/GenBank/DDBJ databases">
        <authorList>
            <person name="Somphong A."/>
            <person name="Phongsopitanun W."/>
        </authorList>
    </citation>
    <scope>NUCLEOTIDE SEQUENCE</scope>
    <source>
        <strain evidence="8">LP05-1</strain>
    </source>
</reference>
<feature type="transmembrane region" description="Helical" evidence="6">
    <location>
        <begin position="347"/>
        <end position="367"/>
    </location>
</feature>
<comment type="subcellular location">
    <subcellularLocation>
        <location evidence="1">Cell membrane</location>
        <topology evidence="1">Multi-pass membrane protein</topology>
    </subcellularLocation>
</comment>
<feature type="transmembrane region" description="Helical" evidence="6">
    <location>
        <begin position="373"/>
        <end position="396"/>
    </location>
</feature>
<dbReference type="SUPFAM" id="SSF103473">
    <property type="entry name" value="MFS general substrate transporter"/>
    <property type="match status" value="1"/>
</dbReference>
<feature type="transmembrane region" description="Helical" evidence="6">
    <location>
        <begin position="181"/>
        <end position="201"/>
    </location>
</feature>
<dbReference type="RefSeq" id="WP_258789064.1">
    <property type="nucleotide sequence ID" value="NZ_JANUGQ010000016.1"/>
</dbReference>
<protein>
    <submittedName>
        <fullName evidence="8">MFS transporter</fullName>
    </submittedName>
</protein>